<keyword evidence="1" id="KW-0472">Membrane</keyword>
<organism evidence="2 3">
    <name type="scientific">Pseudodonghicola xiamenensis</name>
    <dbReference type="NCBI Taxonomy" id="337702"/>
    <lineage>
        <taxon>Bacteria</taxon>
        <taxon>Pseudomonadati</taxon>
        <taxon>Pseudomonadota</taxon>
        <taxon>Alphaproteobacteria</taxon>
        <taxon>Rhodobacterales</taxon>
        <taxon>Paracoccaceae</taxon>
        <taxon>Pseudodonghicola</taxon>
    </lineage>
</organism>
<keyword evidence="3" id="KW-1185">Reference proteome</keyword>
<proteinExistence type="predicted"/>
<keyword evidence="1" id="KW-0812">Transmembrane</keyword>
<gene>
    <name evidence="2" type="ORF">GCM10010961_31880</name>
</gene>
<keyword evidence="1" id="KW-1133">Transmembrane helix</keyword>
<dbReference type="Proteomes" id="UP000611500">
    <property type="component" value="Unassembled WGS sequence"/>
</dbReference>
<sequence length="93" mass="9378">MGPGAMDGGGGGLMIVLPAGVDHLPISPGNGPLLLVLLGLVGLPASAAITVMTFLAVPIGSRVTRMPSAGRLSQIFALILIRAAIKLLRKTLL</sequence>
<name>A0A8J3MD83_9RHOB</name>
<evidence type="ECO:0000313" key="3">
    <source>
        <dbReference type="Proteomes" id="UP000611500"/>
    </source>
</evidence>
<reference evidence="2" key="2">
    <citation type="submission" date="2020-09" db="EMBL/GenBank/DDBJ databases">
        <authorList>
            <person name="Sun Q."/>
            <person name="Zhou Y."/>
        </authorList>
    </citation>
    <scope>NUCLEOTIDE SEQUENCE</scope>
    <source>
        <strain evidence="2">CGMCC 1.7081</strain>
    </source>
</reference>
<reference evidence="2" key="1">
    <citation type="journal article" date="2014" name="Int. J. Syst. Evol. Microbiol.">
        <title>Complete genome sequence of Corynebacterium casei LMG S-19264T (=DSM 44701T), isolated from a smear-ripened cheese.</title>
        <authorList>
            <consortium name="US DOE Joint Genome Institute (JGI-PGF)"/>
            <person name="Walter F."/>
            <person name="Albersmeier A."/>
            <person name="Kalinowski J."/>
            <person name="Ruckert C."/>
        </authorList>
    </citation>
    <scope>NUCLEOTIDE SEQUENCE</scope>
    <source>
        <strain evidence="2">CGMCC 1.7081</strain>
    </source>
</reference>
<feature type="transmembrane region" description="Helical" evidence="1">
    <location>
        <begin position="33"/>
        <end position="57"/>
    </location>
</feature>
<protein>
    <submittedName>
        <fullName evidence="2">Uncharacterized protein</fullName>
    </submittedName>
</protein>
<comment type="caution">
    <text evidence="2">The sequence shown here is derived from an EMBL/GenBank/DDBJ whole genome shotgun (WGS) entry which is preliminary data.</text>
</comment>
<evidence type="ECO:0000256" key="1">
    <source>
        <dbReference type="SAM" id="Phobius"/>
    </source>
</evidence>
<evidence type="ECO:0000313" key="2">
    <source>
        <dbReference type="EMBL" id="GHG97196.1"/>
    </source>
</evidence>
<dbReference type="AlphaFoldDB" id="A0A8J3MD83"/>
<dbReference type="EMBL" id="BNAP01000018">
    <property type="protein sequence ID" value="GHG97196.1"/>
    <property type="molecule type" value="Genomic_DNA"/>
</dbReference>
<accession>A0A8J3MD83</accession>